<proteinExistence type="predicted"/>
<keyword evidence="1" id="KW-0472">Membrane</keyword>
<keyword evidence="3" id="KW-1185">Reference proteome</keyword>
<comment type="caution">
    <text evidence="2">The sequence shown here is derived from an EMBL/GenBank/DDBJ whole genome shotgun (WGS) entry which is preliminary data.</text>
</comment>
<dbReference type="EMBL" id="JAOUSF010000001">
    <property type="protein sequence ID" value="MCU9612736.1"/>
    <property type="molecule type" value="Genomic_DNA"/>
</dbReference>
<evidence type="ECO:0000256" key="1">
    <source>
        <dbReference type="SAM" id="Phobius"/>
    </source>
</evidence>
<dbReference type="AlphaFoldDB" id="A0AAE3IQU4"/>
<keyword evidence="1" id="KW-1133">Transmembrane helix</keyword>
<dbReference type="Proteomes" id="UP001209318">
    <property type="component" value="Unassembled WGS sequence"/>
</dbReference>
<feature type="transmembrane region" description="Helical" evidence="1">
    <location>
        <begin position="88"/>
        <end position="105"/>
    </location>
</feature>
<feature type="transmembrane region" description="Helical" evidence="1">
    <location>
        <begin position="28"/>
        <end position="45"/>
    </location>
</feature>
<sequence>MGFWAGFFTAIFLGKSSSESDSGGCAFVFLIFTGLIGLVAISIGSKVFTIIAQVYDFIKNIIIYLYSLDFIQYLLYPSTFDIYHKLEINPFFLGILFFFILYYIMFAVENLSDYFSDYIIRITYPLFIIGVINYMILFIRAVCLICYGSYVFISDSITNWFNSI</sequence>
<name>A0AAE3IQU4_9BACI</name>
<feature type="transmembrane region" description="Helical" evidence="1">
    <location>
        <begin position="126"/>
        <end position="153"/>
    </location>
</feature>
<reference evidence="2" key="1">
    <citation type="submission" date="2022-10" db="EMBL/GenBank/DDBJ databases">
        <title>Description of Fervidibacillus gen. nov. in the family Fervidibacillaceae fam. nov. with two species, Fervidibacillus albus sp. nov., and Fervidibacillus halotolerans sp. nov., isolated from tidal flat sediments.</title>
        <authorList>
            <person name="Kwon K.K."/>
            <person name="Yang S.-H."/>
        </authorList>
    </citation>
    <scope>NUCLEOTIDE SEQUENCE</scope>
    <source>
        <strain evidence="2">JCM 19140</strain>
    </source>
</reference>
<keyword evidence="1" id="KW-0812">Transmembrane</keyword>
<evidence type="ECO:0000313" key="2">
    <source>
        <dbReference type="EMBL" id="MCU9612736.1"/>
    </source>
</evidence>
<evidence type="ECO:0000313" key="3">
    <source>
        <dbReference type="Proteomes" id="UP001209318"/>
    </source>
</evidence>
<accession>A0AAE3IQU4</accession>
<dbReference type="RefSeq" id="WP_263071916.1">
    <property type="nucleotide sequence ID" value="NZ_JAOUSF010000001.1"/>
</dbReference>
<organism evidence="2 3">
    <name type="scientific">Perspicuibacillus lycopersici</name>
    <dbReference type="NCBI Taxonomy" id="1325689"/>
    <lineage>
        <taxon>Bacteria</taxon>
        <taxon>Bacillati</taxon>
        <taxon>Bacillota</taxon>
        <taxon>Bacilli</taxon>
        <taxon>Bacillales</taxon>
        <taxon>Bacillaceae</taxon>
        <taxon>Perspicuibacillus</taxon>
    </lineage>
</organism>
<protein>
    <submittedName>
        <fullName evidence="2">Uncharacterized protein</fullName>
    </submittedName>
</protein>
<feature type="transmembrane region" description="Helical" evidence="1">
    <location>
        <begin position="57"/>
        <end position="76"/>
    </location>
</feature>
<gene>
    <name evidence="2" type="ORF">OEV98_04045</name>
</gene>